<dbReference type="OrthoDB" id="5430658at2759"/>
<dbReference type="SMART" id="SM00784">
    <property type="entry name" value="SPT2"/>
    <property type="match status" value="1"/>
</dbReference>
<proteinExistence type="inferred from homology"/>
<feature type="compositionally biased region" description="Low complexity" evidence="3">
    <location>
        <begin position="208"/>
        <end position="225"/>
    </location>
</feature>
<feature type="compositionally biased region" description="Low complexity" evidence="3">
    <location>
        <begin position="10"/>
        <end position="27"/>
    </location>
</feature>
<dbReference type="EMBL" id="MU005586">
    <property type="protein sequence ID" value="KAF2682578.1"/>
    <property type="molecule type" value="Genomic_DNA"/>
</dbReference>
<feature type="region of interest" description="Disordered" evidence="3">
    <location>
        <begin position="1"/>
        <end position="166"/>
    </location>
</feature>
<feature type="compositionally biased region" description="Basic and acidic residues" evidence="3">
    <location>
        <begin position="226"/>
        <end position="242"/>
    </location>
</feature>
<evidence type="ECO:0000313" key="5">
    <source>
        <dbReference type="Proteomes" id="UP000799291"/>
    </source>
</evidence>
<comment type="similarity">
    <text evidence="1">Belongs to the SPT2 family.</text>
</comment>
<organism evidence="4 5">
    <name type="scientific">Lentithecium fluviatile CBS 122367</name>
    <dbReference type="NCBI Taxonomy" id="1168545"/>
    <lineage>
        <taxon>Eukaryota</taxon>
        <taxon>Fungi</taxon>
        <taxon>Dikarya</taxon>
        <taxon>Ascomycota</taxon>
        <taxon>Pezizomycotina</taxon>
        <taxon>Dothideomycetes</taxon>
        <taxon>Pleosporomycetidae</taxon>
        <taxon>Pleosporales</taxon>
        <taxon>Massarineae</taxon>
        <taxon>Lentitheciaceae</taxon>
        <taxon>Lentithecium</taxon>
    </lineage>
</organism>
<dbReference type="Proteomes" id="UP000799291">
    <property type="component" value="Unassembled WGS sequence"/>
</dbReference>
<keyword evidence="5" id="KW-1185">Reference proteome</keyword>
<feature type="compositionally biased region" description="Acidic residues" evidence="3">
    <location>
        <begin position="301"/>
        <end position="313"/>
    </location>
</feature>
<dbReference type="PRINTS" id="PR01217">
    <property type="entry name" value="PRICHEXTENSN"/>
</dbReference>
<evidence type="ECO:0000256" key="1">
    <source>
        <dbReference type="ARBA" id="ARBA00006461"/>
    </source>
</evidence>
<dbReference type="Pfam" id="PF08243">
    <property type="entry name" value="SPT2"/>
    <property type="match status" value="1"/>
</dbReference>
<name>A0A6G1IWT4_9PLEO</name>
<feature type="compositionally biased region" description="Low complexity" evidence="3">
    <location>
        <begin position="267"/>
        <end position="283"/>
    </location>
</feature>
<accession>A0A6G1IWT4</accession>
<feature type="compositionally biased region" description="Low complexity" evidence="3">
    <location>
        <begin position="137"/>
        <end position="156"/>
    </location>
</feature>
<keyword evidence="2" id="KW-0175">Coiled coil</keyword>
<feature type="region of interest" description="Disordered" evidence="3">
    <location>
        <begin position="208"/>
        <end position="327"/>
    </location>
</feature>
<protein>
    <recommendedName>
        <fullName evidence="6">SPT2-domain-containing protein</fullName>
    </recommendedName>
</protein>
<feature type="region of interest" description="Disordered" evidence="3">
    <location>
        <begin position="353"/>
        <end position="376"/>
    </location>
</feature>
<dbReference type="InterPro" id="IPR013256">
    <property type="entry name" value="Chromatin_SPT2"/>
</dbReference>
<sequence>MTSLLKEILSSVDPAASTTSPAPSPVSRLPLGSPKPAQRPAGPTSGGSEPPPLKRKASGPVDGAQAKIQRKDAPARPVQTNGAPRPAPAPASGGVKPTPNPSTTTVPYRGTAGLGASKPTNAPVKRPSPRPTPQPQPKAAAPAPKPVLAKPVAPTAGSASSGPQKKVGGYMAMLMKAKEKEQTKPATPLVKVEPAKIMTKKDRELARLQAKAAAKGKKPAAGLPRKALDGKANAGKEKRKPAELGYQGTARPAKKPAEIGYKGTARPSSAGPPVVKPGPAAAKAKPKPSQSRYGGYASWSDVEEDEVDEDDYASDASSDMEGNLWDVEEEETMALKVAKQEDAAALAEEARLKRDKEERKRKLMAMNKAAASKRKY</sequence>
<evidence type="ECO:0000256" key="2">
    <source>
        <dbReference type="ARBA" id="ARBA00023054"/>
    </source>
</evidence>
<gene>
    <name evidence="4" type="ORF">K458DRAFT_341225</name>
</gene>
<dbReference type="AlphaFoldDB" id="A0A6G1IWT4"/>
<evidence type="ECO:0000313" key="4">
    <source>
        <dbReference type="EMBL" id="KAF2682578.1"/>
    </source>
</evidence>
<evidence type="ECO:0000256" key="3">
    <source>
        <dbReference type="SAM" id="MobiDB-lite"/>
    </source>
</evidence>
<reference evidence="4" key="1">
    <citation type="journal article" date="2020" name="Stud. Mycol.">
        <title>101 Dothideomycetes genomes: a test case for predicting lifestyles and emergence of pathogens.</title>
        <authorList>
            <person name="Haridas S."/>
            <person name="Albert R."/>
            <person name="Binder M."/>
            <person name="Bloem J."/>
            <person name="Labutti K."/>
            <person name="Salamov A."/>
            <person name="Andreopoulos B."/>
            <person name="Baker S."/>
            <person name="Barry K."/>
            <person name="Bills G."/>
            <person name="Bluhm B."/>
            <person name="Cannon C."/>
            <person name="Castanera R."/>
            <person name="Culley D."/>
            <person name="Daum C."/>
            <person name="Ezra D."/>
            <person name="Gonzalez J."/>
            <person name="Henrissat B."/>
            <person name="Kuo A."/>
            <person name="Liang C."/>
            <person name="Lipzen A."/>
            <person name="Lutzoni F."/>
            <person name="Magnuson J."/>
            <person name="Mondo S."/>
            <person name="Nolan M."/>
            <person name="Ohm R."/>
            <person name="Pangilinan J."/>
            <person name="Park H.-J."/>
            <person name="Ramirez L."/>
            <person name="Alfaro M."/>
            <person name="Sun H."/>
            <person name="Tritt A."/>
            <person name="Yoshinaga Y."/>
            <person name="Zwiers L.-H."/>
            <person name="Turgeon B."/>
            <person name="Goodwin S."/>
            <person name="Spatafora J."/>
            <person name="Crous P."/>
            <person name="Grigoriev I."/>
        </authorList>
    </citation>
    <scope>NUCLEOTIDE SEQUENCE</scope>
    <source>
        <strain evidence="4">CBS 122367</strain>
    </source>
</reference>
<evidence type="ECO:0008006" key="6">
    <source>
        <dbReference type="Google" id="ProtNLM"/>
    </source>
</evidence>